<dbReference type="Proteomes" id="UP000694388">
    <property type="component" value="Unplaced"/>
</dbReference>
<name>A0A8C4R9H7_EPTBU</name>
<dbReference type="Ensembl" id="ENSEBUT00000027298.1">
    <property type="protein sequence ID" value="ENSEBUP00000026722.1"/>
    <property type="gene ID" value="ENSEBUG00000016456.1"/>
</dbReference>
<dbReference type="AlphaFoldDB" id="A0A8C4R9H7"/>
<dbReference type="GO" id="GO:0005856">
    <property type="term" value="C:cytoskeleton"/>
    <property type="evidence" value="ECO:0007669"/>
    <property type="project" value="UniProtKB-SubCell"/>
</dbReference>
<evidence type="ECO:0000259" key="4">
    <source>
        <dbReference type="Pfam" id="PF13925"/>
    </source>
</evidence>
<protein>
    <recommendedName>
        <fullName evidence="4">Katanin p80 subunit C-terminal domain-containing protein</fullName>
    </recommendedName>
</protein>
<feature type="domain" description="Katanin p80 subunit C-terminal" evidence="4">
    <location>
        <begin position="1"/>
        <end position="144"/>
    </location>
</feature>
<dbReference type="Pfam" id="PF13925">
    <property type="entry name" value="Katanin_con80"/>
    <property type="match status" value="1"/>
</dbReference>
<keyword evidence="3" id="KW-0206">Cytoskeleton</keyword>
<evidence type="ECO:0000256" key="2">
    <source>
        <dbReference type="ARBA" id="ARBA00022490"/>
    </source>
</evidence>
<dbReference type="PANTHER" id="PTHR14682:SF1">
    <property type="entry name" value="KATNB1-LIKE PROTEIN 1"/>
    <property type="match status" value="1"/>
</dbReference>
<dbReference type="OMA" id="ITQGHAV"/>
<reference evidence="5" key="1">
    <citation type="submission" date="2025-08" db="UniProtKB">
        <authorList>
            <consortium name="Ensembl"/>
        </authorList>
    </citation>
    <scope>IDENTIFICATION</scope>
</reference>
<evidence type="ECO:0000313" key="5">
    <source>
        <dbReference type="Ensembl" id="ENSEBUP00000026722.1"/>
    </source>
</evidence>
<organism evidence="5 6">
    <name type="scientific">Eptatretus burgeri</name>
    <name type="common">Inshore hagfish</name>
    <dbReference type="NCBI Taxonomy" id="7764"/>
    <lineage>
        <taxon>Eukaryota</taxon>
        <taxon>Metazoa</taxon>
        <taxon>Chordata</taxon>
        <taxon>Craniata</taxon>
        <taxon>Vertebrata</taxon>
        <taxon>Cyclostomata</taxon>
        <taxon>Myxini</taxon>
        <taxon>Myxiniformes</taxon>
        <taxon>Myxinidae</taxon>
        <taxon>Eptatretinae</taxon>
        <taxon>Eptatretus</taxon>
    </lineage>
</organism>
<evidence type="ECO:0000256" key="1">
    <source>
        <dbReference type="ARBA" id="ARBA00004245"/>
    </source>
</evidence>
<dbReference type="InterPro" id="IPR028021">
    <property type="entry name" value="Katanin_C-terminal"/>
</dbReference>
<reference evidence="5" key="2">
    <citation type="submission" date="2025-09" db="UniProtKB">
        <authorList>
            <consortium name="Ensembl"/>
        </authorList>
    </citation>
    <scope>IDENTIFICATION</scope>
</reference>
<dbReference type="GeneTree" id="ENSGT00390000012351"/>
<keyword evidence="6" id="KW-1185">Reference proteome</keyword>
<sequence>MMQVLFSRKLKLEAALTFWKRHPEDLVSYLFRVHDLCVVADCVGIVTKSFIESDELLSLGACVDLLPLIHALLKSRYENHNLTALEWLTVVIKHWWATLANDDHQNELHFSASNVSTMRDWLQKMMDQVRKLLVIPGPTGKGAKVSP</sequence>
<dbReference type="GO" id="GO:0008017">
    <property type="term" value="F:microtubule binding"/>
    <property type="evidence" value="ECO:0007669"/>
    <property type="project" value="InterPro"/>
</dbReference>
<accession>A0A8C4R9H7</accession>
<proteinExistence type="predicted"/>
<evidence type="ECO:0000256" key="3">
    <source>
        <dbReference type="ARBA" id="ARBA00023212"/>
    </source>
</evidence>
<dbReference type="InterPro" id="IPR042404">
    <property type="entry name" value="KATNBL1"/>
</dbReference>
<evidence type="ECO:0000313" key="6">
    <source>
        <dbReference type="Proteomes" id="UP000694388"/>
    </source>
</evidence>
<dbReference type="PANTHER" id="PTHR14682">
    <property type="entry name" value="KATNB1-LIKE PROTEIN 1"/>
    <property type="match status" value="1"/>
</dbReference>
<keyword evidence="2" id="KW-0963">Cytoplasm</keyword>
<comment type="subcellular location">
    <subcellularLocation>
        <location evidence="1">Cytoplasm</location>
        <location evidence="1">Cytoskeleton</location>
    </subcellularLocation>
</comment>
<dbReference type="GO" id="GO:0005730">
    <property type="term" value="C:nucleolus"/>
    <property type="evidence" value="ECO:0007669"/>
    <property type="project" value="TreeGrafter"/>
</dbReference>